<keyword evidence="4" id="KW-1185">Reference proteome</keyword>
<keyword evidence="1" id="KW-1133">Transmembrane helix</keyword>
<dbReference type="GeneID" id="86941868"/>
<comment type="caution">
    <text evidence="3">The sequence shown here is derived from an EMBL/GenBank/DDBJ whole genome shotgun (WGS) entry which is preliminary data.</text>
</comment>
<dbReference type="RefSeq" id="WP_009533835.1">
    <property type="nucleotide sequence ID" value="NZ_CAJPPX010000099.1"/>
</dbReference>
<organism evidence="3 4">
    <name type="scientific">Stomatobaculum longum</name>
    <dbReference type="NCBI Taxonomy" id="796942"/>
    <lineage>
        <taxon>Bacteria</taxon>
        <taxon>Bacillati</taxon>
        <taxon>Bacillota</taxon>
        <taxon>Clostridia</taxon>
        <taxon>Lachnospirales</taxon>
        <taxon>Lachnospiraceae</taxon>
        <taxon>Stomatobaculum</taxon>
    </lineage>
</organism>
<evidence type="ECO:0000313" key="3">
    <source>
        <dbReference type="EMBL" id="EHO15708.1"/>
    </source>
</evidence>
<keyword evidence="1" id="KW-0812">Transmembrane</keyword>
<evidence type="ECO:0000259" key="2">
    <source>
        <dbReference type="Pfam" id="PF16982"/>
    </source>
</evidence>
<proteinExistence type="predicted"/>
<protein>
    <recommendedName>
        <fullName evidence="2">Putative Flagellin Flp1-like domain-containing protein</fullName>
    </recommendedName>
</protein>
<evidence type="ECO:0000313" key="4">
    <source>
        <dbReference type="Proteomes" id="UP000018466"/>
    </source>
</evidence>
<feature type="domain" description="Putative Flagellin Flp1-like" evidence="2">
    <location>
        <begin position="8"/>
        <end position="55"/>
    </location>
</feature>
<dbReference type="AlphaFoldDB" id="A0A930D773"/>
<gene>
    <name evidence="3" type="ORF">HMPREF9623_02029</name>
</gene>
<reference evidence="3 4" key="1">
    <citation type="submission" date="2011-10" db="EMBL/GenBank/DDBJ databases">
        <title>The Genome Sequence of Lachnospiraceae bacterium ACC2.</title>
        <authorList>
            <consortium name="The Broad Institute Genome Sequencing Platform"/>
            <person name="Earl A."/>
            <person name="Ward D."/>
            <person name="Feldgarden M."/>
            <person name="Gevers D."/>
            <person name="Sizova M."/>
            <person name="Hazen A."/>
            <person name="Epstein S."/>
            <person name="Young S.K."/>
            <person name="Zeng Q."/>
            <person name="Gargeya S."/>
            <person name="Fitzgerald M."/>
            <person name="Haas B."/>
            <person name="Abouelleil A."/>
            <person name="Alvarado L."/>
            <person name="Arachchi H.M."/>
            <person name="Berlin A."/>
            <person name="Brown A."/>
            <person name="Chapman S.B."/>
            <person name="Chen Z."/>
            <person name="Dunbar C."/>
            <person name="Freedman E."/>
            <person name="Gearin G."/>
            <person name="Goldberg J."/>
            <person name="Griggs A."/>
            <person name="Gujja S."/>
            <person name="Heiman D."/>
            <person name="Howarth C."/>
            <person name="Larson L."/>
            <person name="Lui A."/>
            <person name="MacDonald P.J.P."/>
            <person name="Montmayeur A."/>
            <person name="Murphy C."/>
            <person name="Neiman D."/>
            <person name="Pearson M."/>
            <person name="Priest M."/>
            <person name="Roberts A."/>
            <person name="Saif S."/>
            <person name="Shea T."/>
            <person name="Shenoy N."/>
            <person name="Sisk P."/>
            <person name="Stolte C."/>
            <person name="Sykes S."/>
            <person name="Wortman J."/>
            <person name="Nusbaum C."/>
            <person name="Birren B."/>
        </authorList>
    </citation>
    <scope>NUCLEOTIDE SEQUENCE [LARGE SCALE GENOMIC DNA]</scope>
    <source>
        <strain evidence="3 4">ACC2</strain>
    </source>
</reference>
<accession>A0A930D773</accession>
<dbReference type="EMBL" id="AGEL01000015">
    <property type="protein sequence ID" value="EHO15708.1"/>
    <property type="molecule type" value="Genomic_DNA"/>
</dbReference>
<name>A0A930D773_9FIRM</name>
<evidence type="ECO:0000256" key="1">
    <source>
        <dbReference type="SAM" id="Phobius"/>
    </source>
</evidence>
<dbReference type="Pfam" id="PF16982">
    <property type="entry name" value="Flp1_like"/>
    <property type="match status" value="1"/>
</dbReference>
<dbReference type="Proteomes" id="UP000018466">
    <property type="component" value="Unassembled WGS sequence"/>
</dbReference>
<keyword evidence="1" id="KW-0472">Membrane</keyword>
<sequence>MKRFATGFFDSEDGFSTIELILILVVLVTLVVLFKGQVIALLNRAFGEINNQAGKVY</sequence>
<feature type="transmembrane region" description="Helical" evidence="1">
    <location>
        <begin position="20"/>
        <end position="42"/>
    </location>
</feature>
<dbReference type="InterPro" id="IPR031564">
    <property type="entry name" value="Flp1-like"/>
</dbReference>